<evidence type="ECO:0000256" key="7">
    <source>
        <dbReference type="ARBA" id="ARBA00022723"/>
    </source>
</evidence>
<dbReference type="AlphaFoldDB" id="A0A8J7W1B7"/>
<dbReference type="PIRSF" id="PIRSF006439">
    <property type="entry name" value="Indolepyruvate_ferr_oxidored"/>
    <property type="match status" value="1"/>
</dbReference>
<dbReference type="InterPro" id="IPR002880">
    <property type="entry name" value="Pyrv_Fd/Flavodoxin_OxRdtase_N"/>
</dbReference>
<evidence type="ECO:0000256" key="12">
    <source>
        <dbReference type="ARBA" id="ARBA00030514"/>
    </source>
</evidence>
<feature type="binding site" evidence="15">
    <location>
        <position position="581"/>
    </location>
    <ligand>
        <name>[4Fe-4S] cluster</name>
        <dbReference type="ChEBI" id="CHEBI:49883"/>
        <label>1</label>
    </ligand>
</feature>
<evidence type="ECO:0000256" key="14">
    <source>
        <dbReference type="PIRNR" id="PIRNR006439"/>
    </source>
</evidence>
<evidence type="ECO:0000256" key="9">
    <source>
        <dbReference type="ARBA" id="ARBA00023002"/>
    </source>
</evidence>
<dbReference type="Pfam" id="PF02775">
    <property type="entry name" value="TPP_enzyme_C"/>
    <property type="match status" value="1"/>
</dbReference>
<comment type="caution">
    <text evidence="17">The sequence shown here is derived from an EMBL/GenBank/DDBJ whole genome shotgun (WGS) entry which is preliminary data.</text>
</comment>
<dbReference type="NCBIfam" id="TIGR03336">
    <property type="entry name" value="IOR_alpha"/>
    <property type="match status" value="1"/>
</dbReference>
<evidence type="ECO:0000259" key="16">
    <source>
        <dbReference type="PROSITE" id="PS51379"/>
    </source>
</evidence>
<dbReference type="InterPro" id="IPR017896">
    <property type="entry name" value="4Fe4S_Fe-S-bd"/>
</dbReference>
<dbReference type="PANTHER" id="PTHR43710">
    <property type="entry name" value="2-HYDROXYACYL-COA LYASE"/>
    <property type="match status" value="1"/>
</dbReference>
<feature type="binding site" evidence="15">
    <location>
        <position position="547"/>
    </location>
    <ligand>
        <name>[4Fe-4S] cluster</name>
        <dbReference type="ChEBI" id="CHEBI:49883"/>
        <label>1</label>
    </ligand>
</feature>
<dbReference type="SUPFAM" id="SSF52518">
    <property type="entry name" value="Thiamin diphosphate-binding fold (THDP-binding)"/>
    <property type="match status" value="2"/>
</dbReference>
<protein>
    <recommendedName>
        <fullName evidence="4 14">Indolepyruvate oxidoreductase subunit IorA</fullName>
        <shortName evidence="14">IOR</shortName>
        <ecNumber evidence="3 14">1.2.7.8</ecNumber>
    </recommendedName>
    <alternativeName>
        <fullName evidence="12 14">Indolepyruvate ferredoxin oxidoreductase subunit alpha</fullName>
    </alternativeName>
</protein>
<comment type="cofactor">
    <cofactor evidence="14 15">
        <name>[4Fe-4S] cluster</name>
        <dbReference type="ChEBI" id="CHEBI:49883"/>
    </cofactor>
    <text evidence="14 15">Binds 2 [4Fe-4S] clusters. In this family the first cluster has a non-standard and varying [4Fe-4S] binding motif CX(2)CX(2)CX(4-5)CP.</text>
</comment>
<dbReference type="Gene3D" id="3.40.50.970">
    <property type="match status" value="2"/>
</dbReference>
<comment type="subunit">
    <text evidence="2">Heterodimer of the IorA and IorB subunits.</text>
</comment>
<keyword evidence="8 14" id="KW-0249">Electron transport</keyword>
<evidence type="ECO:0000256" key="8">
    <source>
        <dbReference type="ARBA" id="ARBA00022982"/>
    </source>
</evidence>
<dbReference type="FunFam" id="3.40.50.970:FF:000039">
    <property type="entry name" value="Indolepyruvate oxidoreductase subunit IorA"/>
    <property type="match status" value="1"/>
</dbReference>
<dbReference type="GO" id="GO:0051539">
    <property type="term" value="F:4 iron, 4 sulfur cluster binding"/>
    <property type="evidence" value="ECO:0007669"/>
    <property type="project" value="UniProtKB-UniRule"/>
</dbReference>
<feature type="binding site" evidence="15">
    <location>
        <position position="571"/>
    </location>
    <ligand>
        <name>[4Fe-4S] cluster</name>
        <dbReference type="ChEBI" id="CHEBI:49883"/>
        <label>2</label>
    </ligand>
</feature>
<keyword evidence="11 14" id="KW-0411">Iron-sulfur</keyword>
<dbReference type="SUPFAM" id="SSF54862">
    <property type="entry name" value="4Fe-4S ferredoxins"/>
    <property type="match status" value="1"/>
</dbReference>
<dbReference type="GO" id="GO:0046872">
    <property type="term" value="F:metal ion binding"/>
    <property type="evidence" value="ECO:0007669"/>
    <property type="project" value="UniProtKB-UniRule"/>
</dbReference>
<evidence type="ECO:0000256" key="2">
    <source>
        <dbReference type="ARBA" id="ARBA00011238"/>
    </source>
</evidence>
<keyword evidence="9 14" id="KW-0560">Oxidoreductase</keyword>
<dbReference type="CDD" id="cd07034">
    <property type="entry name" value="TPP_PYR_PFOR_IOR-alpha_like"/>
    <property type="match status" value="1"/>
</dbReference>
<reference evidence="17" key="1">
    <citation type="submission" date="2021-04" db="EMBL/GenBank/DDBJ databases">
        <title>Sinoanaerobacter chloroacetimidivorans sp. nov., an obligate anaerobic bacterium isolated from anaerobic sludge.</title>
        <authorList>
            <person name="Bao Y."/>
        </authorList>
    </citation>
    <scope>NUCLEOTIDE SEQUENCE</scope>
    <source>
        <strain evidence="17">BAD-6</strain>
    </source>
</reference>
<dbReference type="GO" id="GO:0030976">
    <property type="term" value="F:thiamine pyrophosphate binding"/>
    <property type="evidence" value="ECO:0007669"/>
    <property type="project" value="InterPro"/>
</dbReference>
<dbReference type="Pfam" id="PF00037">
    <property type="entry name" value="Fer4"/>
    <property type="match status" value="1"/>
</dbReference>
<keyword evidence="7 14" id="KW-0479">Metal-binding</keyword>
<dbReference type="Proteomes" id="UP000675664">
    <property type="component" value="Unassembled WGS sequence"/>
</dbReference>
<keyword evidence="6 14" id="KW-0004">4Fe-4S</keyword>
<keyword evidence="18" id="KW-1185">Reference proteome</keyword>
<keyword evidence="5 14" id="KW-0813">Transport</keyword>
<feature type="domain" description="4Fe-4S ferredoxin-type" evidence="16">
    <location>
        <begin position="535"/>
        <end position="556"/>
    </location>
</feature>
<dbReference type="InterPro" id="IPR011766">
    <property type="entry name" value="TPP_enzyme_TPP-bd"/>
</dbReference>
<dbReference type="SUPFAM" id="SSF52922">
    <property type="entry name" value="TK C-terminal domain-like"/>
    <property type="match status" value="1"/>
</dbReference>
<dbReference type="PANTHER" id="PTHR43710:SF5">
    <property type="entry name" value="INDOLEPYRUVATE FERREDOXIN OXIDOREDUCTASE ALPHA SUBUNIT"/>
    <property type="match status" value="1"/>
</dbReference>
<dbReference type="InterPro" id="IPR009014">
    <property type="entry name" value="Transketo_C/PFOR_II"/>
</dbReference>
<dbReference type="EC" id="1.2.7.8" evidence="3 14"/>
<evidence type="ECO:0000256" key="6">
    <source>
        <dbReference type="ARBA" id="ARBA00022485"/>
    </source>
</evidence>
<evidence type="ECO:0000313" key="17">
    <source>
        <dbReference type="EMBL" id="MBR0598611.1"/>
    </source>
</evidence>
<organism evidence="17 18">
    <name type="scientific">Sinanaerobacter chloroacetimidivorans</name>
    <dbReference type="NCBI Taxonomy" id="2818044"/>
    <lineage>
        <taxon>Bacteria</taxon>
        <taxon>Bacillati</taxon>
        <taxon>Bacillota</taxon>
        <taxon>Clostridia</taxon>
        <taxon>Peptostreptococcales</taxon>
        <taxon>Anaerovoracaceae</taxon>
        <taxon>Sinanaerobacter</taxon>
    </lineage>
</organism>
<feature type="binding site" evidence="15">
    <location>
        <position position="574"/>
    </location>
    <ligand>
        <name>[4Fe-4S] cluster</name>
        <dbReference type="ChEBI" id="CHEBI:49883"/>
        <label>2</label>
    </ligand>
</feature>
<feature type="binding site" evidence="15">
    <location>
        <position position="544"/>
    </location>
    <ligand>
        <name>[4Fe-4S] cluster</name>
        <dbReference type="ChEBI" id="CHEBI:49883"/>
        <label>1</label>
    </ligand>
</feature>
<evidence type="ECO:0000256" key="15">
    <source>
        <dbReference type="PIRSR" id="PIRSR006439-50"/>
    </source>
</evidence>
<proteinExistence type="predicted"/>
<feature type="binding site" evidence="15">
    <location>
        <position position="577"/>
    </location>
    <ligand>
        <name>[4Fe-4S] cluster</name>
        <dbReference type="ChEBI" id="CHEBI:49883"/>
        <label>2</label>
    </ligand>
</feature>
<gene>
    <name evidence="17" type="primary">iorA</name>
    <name evidence="17" type="ORF">KCX82_12040</name>
</gene>
<comment type="catalytic activity">
    <reaction evidence="13 14">
        <text>indole-3-pyruvate + 2 oxidized [2Fe-2S]-[ferredoxin] + CoA = (indol-3-yl)acetyl-CoA + 2 reduced [2Fe-2S]-[ferredoxin] + CO2 + H(+)</text>
        <dbReference type="Rhea" id="RHEA:12645"/>
        <dbReference type="Rhea" id="RHEA-COMP:10000"/>
        <dbReference type="Rhea" id="RHEA-COMP:10001"/>
        <dbReference type="ChEBI" id="CHEBI:15378"/>
        <dbReference type="ChEBI" id="CHEBI:16526"/>
        <dbReference type="ChEBI" id="CHEBI:17640"/>
        <dbReference type="ChEBI" id="CHEBI:33737"/>
        <dbReference type="ChEBI" id="CHEBI:33738"/>
        <dbReference type="ChEBI" id="CHEBI:57271"/>
        <dbReference type="ChEBI" id="CHEBI:57287"/>
        <dbReference type="EC" id="1.2.7.8"/>
    </reaction>
</comment>
<feature type="domain" description="4Fe-4S ferredoxin-type" evidence="16">
    <location>
        <begin position="562"/>
        <end position="591"/>
    </location>
</feature>
<reference evidence="17" key="2">
    <citation type="submission" date="2021-04" db="EMBL/GenBank/DDBJ databases">
        <authorList>
            <person name="Liu J."/>
        </authorList>
    </citation>
    <scope>NUCLEOTIDE SEQUENCE</scope>
    <source>
        <strain evidence="17">BAD-6</strain>
    </source>
</reference>
<dbReference type="InterPro" id="IPR045025">
    <property type="entry name" value="HACL1-like"/>
</dbReference>
<dbReference type="InterPro" id="IPR017721">
    <property type="entry name" value="IorA"/>
</dbReference>
<dbReference type="PROSITE" id="PS51379">
    <property type="entry name" value="4FE4S_FER_2"/>
    <property type="match status" value="2"/>
</dbReference>
<dbReference type="GO" id="GO:0043805">
    <property type="term" value="F:indolepyruvate ferredoxin oxidoreductase activity"/>
    <property type="evidence" value="ECO:0007669"/>
    <property type="project" value="UniProtKB-UniRule"/>
</dbReference>
<dbReference type="CDD" id="cd02008">
    <property type="entry name" value="TPP_IOR_alpha"/>
    <property type="match status" value="1"/>
</dbReference>
<dbReference type="EMBL" id="JAGSND010000007">
    <property type="protein sequence ID" value="MBR0598611.1"/>
    <property type="molecule type" value="Genomic_DNA"/>
</dbReference>
<dbReference type="Gene3D" id="3.30.70.20">
    <property type="match status" value="1"/>
</dbReference>
<keyword evidence="10 14" id="KW-0408">Iron</keyword>
<sequence length="591" mass="64416">MKNILTGNEAVARGAYEGGLWFASAYPGTPSTEILENMVRYKADIYCEWAPNEKVALEAAIGASVAGARSLAAMKHVGLNVAADPLFTFAYTGVTGGCVIVSADDPGMHSSQNEQDNRNYAAAARVLMLEPSDSQEAKDFTKLGLELSERFDTPVLLRMTTRVCHSKSLVELEDRAEKEVIPYHHNIAKFVATPANGKVLRRKLEERLKAMEDYSNTAEINCEEYNGTEVGVISSGVAYQYAKEVFGKDASYLKLGMTFPMPMEKIKKFAARIKKLYVLEEMDPYIENHLKMAGISCIGKEIIPKMDELNPDIVRKAVMGIETEALKVDKKATARPPALCAGCPHRGIFYTLSKKQKKLIVTGDIGCYTLGSAPPLSAMHTCFCMGGSISTGHGASTVLKKAGSDLKIVSVIGDSTFFHSGITSLMDVVYNRGNSVTIILDNRITAMTGHQENPGTGYTLMGEPAIEADIPAICRAIGVKEENITVLNPLMLSEAEEALDGALNKDEPAVIIAKWPCILKKFTDQDNREFDLRPKKCVIDQEKCTKCKLCVKTGCPAILSDETVRISAESCTGCGVCRQVCRFDAIEEVVK</sequence>
<comment type="function">
    <text evidence="1 14">Catalyzes the ferredoxin-dependent oxidative decarboxylation of arylpyruvates.</text>
</comment>
<evidence type="ECO:0000256" key="13">
    <source>
        <dbReference type="ARBA" id="ARBA00048332"/>
    </source>
</evidence>
<dbReference type="InterPro" id="IPR029061">
    <property type="entry name" value="THDP-binding"/>
</dbReference>
<evidence type="ECO:0000256" key="11">
    <source>
        <dbReference type="ARBA" id="ARBA00023014"/>
    </source>
</evidence>
<evidence type="ECO:0000313" key="18">
    <source>
        <dbReference type="Proteomes" id="UP000675664"/>
    </source>
</evidence>
<dbReference type="RefSeq" id="WP_227018733.1">
    <property type="nucleotide sequence ID" value="NZ_JAGSND010000007.1"/>
</dbReference>
<name>A0A8J7W1B7_9FIRM</name>
<evidence type="ECO:0000256" key="3">
    <source>
        <dbReference type="ARBA" id="ARBA00012812"/>
    </source>
</evidence>
<feature type="binding site" evidence="15">
    <location>
        <position position="555"/>
    </location>
    <ligand>
        <name>[4Fe-4S] cluster</name>
        <dbReference type="ChEBI" id="CHEBI:49883"/>
        <label>2</label>
    </ligand>
</feature>
<dbReference type="Pfam" id="PF01855">
    <property type="entry name" value="POR_N"/>
    <property type="match status" value="1"/>
</dbReference>
<evidence type="ECO:0000256" key="4">
    <source>
        <dbReference type="ARBA" id="ARBA00017710"/>
    </source>
</evidence>
<evidence type="ECO:0000256" key="5">
    <source>
        <dbReference type="ARBA" id="ARBA00022448"/>
    </source>
</evidence>
<accession>A0A8J7W1B7</accession>
<evidence type="ECO:0000256" key="1">
    <source>
        <dbReference type="ARBA" id="ARBA00002995"/>
    </source>
</evidence>
<feature type="binding site" evidence="15">
    <location>
        <position position="550"/>
    </location>
    <ligand>
        <name>[4Fe-4S] cluster</name>
        <dbReference type="ChEBI" id="CHEBI:49883"/>
        <label>1</label>
    </ligand>
</feature>
<evidence type="ECO:0000256" key="10">
    <source>
        <dbReference type="ARBA" id="ARBA00023004"/>
    </source>
</evidence>